<keyword evidence="12" id="KW-1133">Transmembrane helix</keyword>
<dbReference type="CDD" id="cd06225">
    <property type="entry name" value="HAMP"/>
    <property type="match status" value="1"/>
</dbReference>
<dbReference type="SMART" id="SM00304">
    <property type="entry name" value="HAMP"/>
    <property type="match status" value="1"/>
</dbReference>
<protein>
    <recommendedName>
        <fullName evidence="3">histidine kinase</fullName>
        <ecNumber evidence="3">2.7.13.3</ecNumber>
    </recommendedName>
</protein>
<dbReference type="InterPro" id="IPR050640">
    <property type="entry name" value="Bact_2-comp_sensor_kinase"/>
</dbReference>
<evidence type="ECO:0000256" key="6">
    <source>
        <dbReference type="ARBA" id="ARBA00022679"/>
    </source>
</evidence>
<evidence type="ECO:0000256" key="7">
    <source>
        <dbReference type="ARBA" id="ARBA00022741"/>
    </source>
</evidence>
<keyword evidence="6" id="KW-0808">Transferase</keyword>
<dbReference type="EMBL" id="VNJI01000003">
    <property type="protein sequence ID" value="TVY11277.1"/>
    <property type="molecule type" value="Genomic_DNA"/>
</dbReference>
<evidence type="ECO:0000256" key="2">
    <source>
        <dbReference type="ARBA" id="ARBA00004651"/>
    </source>
</evidence>
<comment type="caution">
    <text evidence="15">The sequence shown here is derived from an EMBL/GenBank/DDBJ whole genome shotgun (WGS) entry which is preliminary data.</text>
</comment>
<evidence type="ECO:0000313" key="15">
    <source>
        <dbReference type="EMBL" id="TVY11277.1"/>
    </source>
</evidence>
<sequence length="591" mass="67312">MKRARSWRPMKNVGLQSKIFAYYALLIVIIFLSSSIVLYYYISNFTKNVVGDYALNTIQQTNMKLDSWMQELESLSKTIMWNGNVRDLLVDYSGSPSDFIKKMQVSGYFSLLTAQRDDIQSILLLKNSDYILKYGNFYDSEPEERRWRELMSKPDSSYQAGNFILSGSIKRVPGDVDMTFAGMRQIYDKFTFTSIGAMVIEFKYSRLSQFMSILDSKRKEHYLVNGEGMVLYSTHAEDVGNKLNAEYMKEIAAGQAYNLAKIEGNKMIAYNRSAYTGWYIISVTPLSEIVGPLQWMQRIFLAVSVIGITVALALSAWLSRSITSPLTELVRKMRLISLSNLKQPLGAEPVQIQSYNEIERLNHTFNTMLREIDHMISEVYEARLKQTETELKVLRAQINPHFLYNTLDVIHWRLIVDHQNEVASLVRALCGMLRYNINDSDKPVQIRDEIAQIRNFMAIQQARFGNTIHLQIQVQPEIEQLSICKFILQPIVENCLIHGFKARSQGKIVINGYLEEGQVRLEVVDDGIGMTPESLNVLNSTLAARSNGSTGIGIHNVNQRIQLCYGSQYGLSFESLSGEGTKVRITLPQCG</sequence>
<dbReference type="RefSeq" id="WP_144843158.1">
    <property type="nucleotide sequence ID" value="NZ_VNJI01000003.1"/>
</dbReference>
<dbReference type="Pfam" id="PF02518">
    <property type="entry name" value="HATPase_c"/>
    <property type="match status" value="1"/>
</dbReference>
<evidence type="ECO:0000259" key="14">
    <source>
        <dbReference type="PROSITE" id="PS50885"/>
    </source>
</evidence>
<keyword evidence="9" id="KW-0067">ATP-binding</keyword>
<name>A0A559KGM3_9BACL</name>
<dbReference type="Gene3D" id="1.10.8.500">
    <property type="entry name" value="HAMP domain in histidine kinase"/>
    <property type="match status" value="1"/>
</dbReference>
<keyword evidence="10" id="KW-0902">Two-component regulatory system</keyword>
<dbReference type="GO" id="GO:0005886">
    <property type="term" value="C:plasma membrane"/>
    <property type="evidence" value="ECO:0007669"/>
    <property type="project" value="UniProtKB-SubCell"/>
</dbReference>
<dbReference type="Gene3D" id="3.30.565.10">
    <property type="entry name" value="Histidine kinase-like ATPase, C-terminal domain"/>
    <property type="match status" value="1"/>
</dbReference>
<dbReference type="InterPro" id="IPR004358">
    <property type="entry name" value="Sig_transdc_His_kin-like_C"/>
</dbReference>
<dbReference type="OrthoDB" id="9776552at2"/>
<evidence type="ECO:0000256" key="11">
    <source>
        <dbReference type="ARBA" id="ARBA00023136"/>
    </source>
</evidence>
<keyword evidence="7" id="KW-0547">Nucleotide-binding</keyword>
<dbReference type="PANTHER" id="PTHR34220:SF7">
    <property type="entry name" value="SENSOR HISTIDINE KINASE YPDA"/>
    <property type="match status" value="1"/>
</dbReference>
<evidence type="ECO:0000256" key="5">
    <source>
        <dbReference type="ARBA" id="ARBA00022553"/>
    </source>
</evidence>
<reference evidence="15 16" key="1">
    <citation type="submission" date="2019-07" db="EMBL/GenBank/DDBJ databases">
        <authorList>
            <person name="Kim J."/>
        </authorList>
    </citation>
    <scope>NUCLEOTIDE SEQUENCE [LARGE SCALE GENOMIC DNA]</scope>
    <source>
        <strain evidence="15 16">JC52</strain>
    </source>
</reference>
<dbReference type="SUPFAM" id="SSF55874">
    <property type="entry name" value="ATPase domain of HSP90 chaperone/DNA topoisomerase II/histidine kinase"/>
    <property type="match status" value="1"/>
</dbReference>
<evidence type="ECO:0000256" key="10">
    <source>
        <dbReference type="ARBA" id="ARBA00023012"/>
    </source>
</evidence>
<dbReference type="Proteomes" id="UP000317036">
    <property type="component" value="Unassembled WGS sequence"/>
</dbReference>
<dbReference type="InterPro" id="IPR005467">
    <property type="entry name" value="His_kinase_dom"/>
</dbReference>
<dbReference type="PRINTS" id="PR00344">
    <property type="entry name" value="BCTRLSENSOR"/>
</dbReference>
<evidence type="ECO:0000256" key="8">
    <source>
        <dbReference type="ARBA" id="ARBA00022777"/>
    </source>
</evidence>
<dbReference type="GO" id="GO:0005524">
    <property type="term" value="F:ATP binding"/>
    <property type="evidence" value="ECO:0007669"/>
    <property type="project" value="UniProtKB-KW"/>
</dbReference>
<dbReference type="InterPro" id="IPR010559">
    <property type="entry name" value="Sig_transdc_His_kin_internal"/>
</dbReference>
<dbReference type="PROSITE" id="PS50109">
    <property type="entry name" value="HIS_KIN"/>
    <property type="match status" value="1"/>
</dbReference>
<proteinExistence type="predicted"/>
<evidence type="ECO:0000313" key="16">
    <source>
        <dbReference type="Proteomes" id="UP000317036"/>
    </source>
</evidence>
<feature type="domain" description="HAMP" evidence="14">
    <location>
        <begin position="320"/>
        <end position="377"/>
    </location>
</feature>
<dbReference type="Pfam" id="PF00672">
    <property type="entry name" value="HAMP"/>
    <property type="match status" value="1"/>
</dbReference>
<evidence type="ECO:0000259" key="13">
    <source>
        <dbReference type="PROSITE" id="PS50109"/>
    </source>
</evidence>
<evidence type="ECO:0000256" key="12">
    <source>
        <dbReference type="SAM" id="Phobius"/>
    </source>
</evidence>
<organism evidence="15 16">
    <name type="scientific">Paenibacillus cremeus</name>
    <dbReference type="NCBI Taxonomy" id="2163881"/>
    <lineage>
        <taxon>Bacteria</taxon>
        <taxon>Bacillati</taxon>
        <taxon>Bacillota</taxon>
        <taxon>Bacilli</taxon>
        <taxon>Bacillales</taxon>
        <taxon>Paenibacillaceae</taxon>
        <taxon>Paenibacillus</taxon>
    </lineage>
</organism>
<keyword evidence="12" id="KW-0812">Transmembrane</keyword>
<keyword evidence="4" id="KW-1003">Cell membrane</keyword>
<keyword evidence="16" id="KW-1185">Reference proteome</keyword>
<keyword evidence="8 15" id="KW-0418">Kinase</keyword>
<accession>A0A559KGM3</accession>
<dbReference type="PROSITE" id="PS50885">
    <property type="entry name" value="HAMP"/>
    <property type="match status" value="1"/>
</dbReference>
<gene>
    <name evidence="15" type="ORF">FPZ49_03325</name>
</gene>
<dbReference type="GO" id="GO:0000155">
    <property type="term" value="F:phosphorelay sensor kinase activity"/>
    <property type="evidence" value="ECO:0007669"/>
    <property type="project" value="InterPro"/>
</dbReference>
<keyword evidence="11 12" id="KW-0472">Membrane</keyword>
<comment type="subcellular location">
    <subcellularLocation>
        <location evidence="2">Cell membrane</location>
        <topology evidence="2">Multi-pass membrane protein</topology>
    </subcellularLocation>
</comment>
<evidence type="ECO:0000256" key="3">
    <source>
        <dbReference type="ARBA" id="ARBA00012438"/>
    </source>
</evidence>
<feature type="domain" description="Histidine kinase" evidence="13">
    <location>
        <begin position="488"/>
        <end position="591"/>
    </location>
</feature>
<dbReference type="InterPro" id="IPR003594">
    <property type="entry name" value="HATPase_dom"/>
</dbReference>
<dbReference type="Gene3D" id="3.30.450.20">
    <property type="entry name" value="PAS domain"/>
    <property type="match status" value="1"/>
</dbReference>
<feature type="transmembrane region" description="Helical" evidence="12">
    <location>
        <begin position="20"/>
        <end position="42"/>
    </location>
</feature>
<dbReference type="SUPFAM" id="SSF158472">
    <property type="entry name" value="HAMP domain-like"/>
    <property type="match status" value="1"/>
</dbReference>
<evidence type="ECO:0000256" key="4">
    <source>
        <dbReference type="ARBA" id="ARBA00022475"/>
    </source>
</evidence>
<dbReference type="Pfam" id="PF06580">
    <property type="entry name" value="His_kinase"/>
    <property type="match status" value="1"/>
</dbReference>
<evidence type="ECO:0000256" key="1">
    <source>
        <dbReference type="ARBA" id="ARBA00000085"/>
    </source>
</evidence>
<dbReference type="PANTHER" id="PTHR34220">
    <property type="entry name" value="SENSOR HISTIDINE KINASE YPDA"/>
    <property type="match status" value="1"/>
</dbReference>
<dbReference type="InterPro" id="IPR036890">
    <property type="entry name" value="HATPase_C_sf"/>
</dbReference>
<dbReference type="EC" id="2.7.13.3" evidence="3"/>
<evidence type="ECO:0000256" key="9">
    <source>
        <dbReference type="ARBA" id="ARBA00022840"/>
    </source>
</evidence>
<comment type="catalytic activity">
    <reaction evidence="1">
        <text>ATP + protein L-histidine = ADP + protein N-phospho-L-histidine.</text>
        <dbReference type="EC" id="2.7.13.3"/>
    </reaction>
</comment>
<dbReference type="InterPro" id="IPR003660">
    <property type="entry name" value="HAMP_dom"/>
</dbReference>
<dbReference type="AlphaFoldDB" id="A0A559KGM3"/>
<dbReference type="SMART" id="SM00387">
    <property type="entry name" value="HATPase_c"/>
    <property type="match status" value="1"/>
</dbReference>
<keyword evidence="5" id="KW-0597">Phosphoprotein</keyword>